<proteinExistence type="predicted"/>
<dbReference type="RefSeq" id="WP_032076122.1">
    <property type="nucleotide sequence ID" value="NZ_CP020953.1"/>
</dbReference>
<dbReference type="InterPro" id="IPR043519">
    <property type="entry name" value="NT_sf"/>
</dbReference>
<reference evidence="3" key="1">
    <citation type="submission" date="2017-04" db="EMBL/GenBank/DDBJ databases">
        <authorList>
            <person name="Song Y."/>
            <person name="Cho B.-K."/>
        </authorList>
    </citation>
    <scope>NUCLEOTIDE SEQUENCE [LARGE SCALE GENOMIC DNA]</scope>
    <source>
        <strain evidence="3">SL1</strain>
    </source>
</reference>
<dbReference type="InterPro" id="IPR052548">
    <property type="entry name" value="Type_VII_TA_antitoxin"/>
</dbReference>
<dbReference type="PANTHER" id="PTHR33933:SF1">
    <property type="entry name" value="PROTEIN ADENYLYLTRANSFERASE MNTA-RELATED"/>
    <property type="match status" value="1"/>
</dbReference>
<evidence type="ECO:0000259" key="1">
    <source>
        <dbReference type="Pfam" id="PF01909"/>
    </source>
</evidence>
<dbReference type="PANTHER" id="PTHR33933">
    <property type="entry name" value="NUCLEOTIDYLTRANSFERASE"/>
    <property type="match status" value="1"/>
</dbReference>
<dbReference type="KEGG" id="cdrk:B9W14_00870"/>
<evidence type="ECO:0000313" key="3">
    <source>
        <dbReference type="Proteomes" id="UP000244910"/>
    </source>
</evidence>
<dbReference type="OrthoDB" id="1908146at2"/>
<feature type="domain" description="Polymerase nucleotidyl transferase" evidence="1">
    <location>
        <begin position="17"/>
        <end position="65"/>
    </location>
</feature>
<name>A0A2U8DK25_9CLOT</name>
<protein>
    <recommendedName>
        <fullName evidence="1">Polymerase nucleotidyl transferase domain-containing protein</fullName>
    </recommendedName>
</protein>
<keyword evidence="3" id="KW-1185">Reference proteome</keyword>
<dbReference type="GO" id="GO:0016779">
    <property type="term" value="F:nucleotidyltransferase activity"/>
    <property type="evidence" value="ECO:0007669"/>
    <property type="project" value="InterPro"/>
</dbReference>
<gene>
    <name evidence="2" type="ORF">B9W14_00870</name>
</gene>
<dbReference type="Gene3D" id="3.30.460.10">
    <property type="entry name" value="Beta Polymerase, domain 2"/>
    <property type="match status" value="1"/>
</dbReference>
<dbReference type="Proteomes" id="UP000244910">
    <property type="component" value="Chromosome"/>
</dbReference>
<dbReference type="InterPro" id="IPR002934">
    <property type="entry name" value="Polymerase_NTP_transf_dom"/>
</dbReference>
<dbReference type="SUPFAM" id="SSF81301">
    <property type="entry name" value="Nucleotidyltransferase"/>
    <property type="match status" value="1"/>
</dbReference>
<sequence>MVKVPESIQRIVEDYVQKISTQIPIKKAILFGSYAKGTYDKDSDIDLAIFSDYFLEMEGVHAFKFLFMQTLEYDVDLEPLAFTVADYEEPVGIVEDILKTGIEIQFPTIPKAS</sequence>
<evidence type="ECO:0000313" key="2">
    <source>
        <dbReference type="EMBL" id="AWI03116.1"/>
    </source>
</evidence>
<dbReference type="AlphaFoldDB" id="A0A2U8DK25"/>
<dbReference type="Pfam" id="PF01909">
    <property type="entry name" value="NTP_transf_2"/>
    <property type="match status" value="1"/>
</dbReference>
<dbReference type="CDD" id="cd05403">
    <property type="entry name" value="NT_KNTase_like"/>
    <property type="match status" value="1"/>
</dbReference>
<accession>A0A2U8DK25</accession>
<dbReference type="EMBL" id="CP020953">
    <property type="protein sequence ID" value="AWI03116.1"/>
    <property type="molecule type" value="Genomic_DNA"/>
</dbReference>
<organism evidence="2 3">
    <name type="scientific">Clostridium drakei</name>
    <dbReference type="NCBI Taxonomy" id="332101"/>
    <lineage>
        <taxon>Bacteria</taxon>
        <taxon>Bacillati</taxon>
        <taxon>Bacillota</taxon>
        <taxon>Clostridia</taxon>
        <taxon>Eubacteriales</taxon>
        <taxon>Clostridiaceae</taxon>
        <taxon>Clostridium</taxon>
    </lineage>
</organism>